<keyword evidence="2" id="KW-1185">Reference proteome</keyword>
<organism evidence="1 2">
    <name type="scientific">Polaribacter marinus</name>
    <dbReference type="NCBI Taxonomy" id="2916838"/>
    <lineage>
        <taxon>Bacteria</taxon>
        <taxon>Pseudomonadati</taxon>
        <taxon>Bacteroidota</taxon>
        <taxon>Flavobacteriia</taxon>
        <taxon>Flavobacteriales</taxon>
        <taxon>Flavobacteriaceae</taxon>
    </lineage>
</organism>
<dbReference type="Pfam" id="PF07285">
    <property type="entry name" value="DUF1444"/>
    <property type="match status" value="1"/>
</dbReference>
<protein>
    <submittedName>
        <fullName evidence="1">DUF1444 family protein</fullName>
    </submittedName>
</protein>
<dbReference type="RefSeq" id="WP_242179595.1">
    <property type="nucleotide sequence ID" value="NZ_JAKQYM010000026.1"/>
</dbReference>
<dbReference type="AlphaFoldDB" id="A0A9X1VQJ3"/>
<proteinExistence type="predicted"/>
<sequence>MKKLLHIILGLFITGCSSQPKVLTESQYTKKYVKIMEKKYPNVNYEIIEPLVLKATYGENGEVTHYLDNSYREYKLDPKEIDEVIERYSNASGDVYNKDKEINVNRIVPIIKPSDYFEQLKTLGNSVKDYKIPELIWEPYNEDLIIVYAEDREESIHYFNQEEFEKLEISRDSLLEFSIDNLNSVIPKIEKVGENGNFGLIAGGDYEVSLMLMTDIWTKENFDVNGEIIIAIPNRDLVFITGSNDKEAIEKLKGTVKESFETGNHSISTNFYKWNGKKFEKI</sequence>
<name>A0A9X1VQJ3_9FLAO</name>
<accession>A0A9X1VQJ3</accession>
<evidence type="ECO:0000313" key="2">
    <source>
        <dbReference type="Proteomes" id="UP001139369"/>
    </source>
</evidence>
<comment type="caution">
    <text evidence="1">The sequence shown here is derived from an EMBL/GenBank/DDBJ whole genome shotgun (WGS) entry which is preliminary data.</text>
</comment>
<dbReference type="InterPro" id="IPR010838">
    <property type="entry name" value="DUF1444"/>
</dbReference>
<evidence type="ECO:0000313" key="1">
    <source>
        <dbReference type="EMBL" id="MCI2230466.1"/>
    </source>
</evidence>
<reference evidence="1" key="1">
    <citation type="submission" date="2022-02" db="EMBL/GenBank/DDBJ databases">
        <title>Polaribacter sp. MSW13, isolated from seawater.</title>
        <authorList>
            <person name="Kristyanto S."/>
            <person name="Jung J."/>
            <person name="Jeon C.O."/>
        </authorList>
    </citation>
    <scope>NUCLEOTIDE SEQUENCE</scope>
    <source>
        <strain evidence="1">MSW13</strain>
    </source>
</reference>
<dbReference type="Proteomes" id="UP001139369">
    <property type="component" value="Unassembled WGS sequence"/>
</dbReference>
<dbReference type="PROSITE" id="PS51257">
    <property type="entry name" value="PROKAR_LIPOPROTEIN"/>
    <property type="match status" value="1"/>
</dbReference>
<dbReference type="EMBL" id="JAKQYM010000026">
    <property type="protein sequence ID" value="MCI2230466.1"/>
    <property type="molecule type" value="Genomic_DNA"/>
</dbReference>
<gene>
    <name evidence="1" type="ORF">MC378_14900</name>
</gene>